<dbReference type="PROSITE" id="PS00018">
    <property type="entry name" value="EF_HAND_1"/>
    <property type="match status" value="1"/>
</dbReference>
<dbReference type="InterPro" id="IPR011992">
    <property type="entry name" value="EF-hand-dom_pair"/>
</dbReference>
<evidence type="ECO:0000256" key="2">
    <source>
        <dbReference type="SAM" id="SignalP"/>
    </source>
</evidence>
<proteinExistence type="predicted"/>
<organism evidence="3">
    <name type="scientific">Chaetoceros debilis</name>
    <dbReference type="NCBI Taxonomy" id="122233"/>
    <lineage>
        <taxon>Eukaryota</taxon>
        <taxon>Sar</taxon>
        <taxon>Stramenopiles</taxon>
        <taxon>Ochrophyta</taxon>
        <taxon>Bacillariophyta</taxon>
        <taxon>Coscinodiscophyceae</taxon>
        <taxon>Chaetocerotophycidae</taxon>
        <taxon>Chaetocerotales</taxon>
        <taxon>Chaetocerotaceae</taxon>
        <taxon>Chaetoceros</taxon>
    </lineage>
</organism>
<feature type="signal peptide" evidence="2">
    <location>
        <begin position="1"/>
        <end position="23"/>
    </location>
</feature>
<evidence type="ECO:0000256" key="1">
    <source>
        <dbReference type="ARBA" id="ARBA00022837"/>
    </source>
</evidence>
<dbReference type="SUPFAM" id="SSF47473">
    <property type="entry name" value="EF-hand"/>
    <property type="match status" value="1"/>
</dbReference>
<evidence type="ECO:0000313" key="3">
    <source>
        <dbReference type="EMBL" id="CAE0457334.1"/>
    </source>
</evidence>
<reference evidence="3" key="1">
    <citation type="submission" date="2021-01" db="EMBL/GenBank/DDBJ databases">
        <authorList>
            <person name="Corre E."/>
            <person name="Pelletier E."/>
            <person name="Niang G."/>
            <person name="Scheremetjew M."/>
            <person name="Finn R."/>
            <person name="Kale V."/>
            <person name="Holt S."/>
            <person name="Cochrane G."/>
            <person name="Meng A."/>
            <person name="Brown T."/>
            <person name="Cohen L."/>
        </authorList>
    </citation>
    <scope>NUCLEOTIDE SEQUENCE</scope>
    <source>
        <strain evidence="3">MM31A-1</strain>
    </source>
</reference>
<dbReference type="EMBL" id="HBIO01003188">
    <property type="protein sequence ID" value="CAE0457334.1"/>
    <property type="molecule type" value="Transcribed_RNA"/>
</dbReference>
<accession>A0A7S3PVZ0</accession>
<keyword evidence="1" id="KW-0106">Calcium</keyword>
<gene>
    <name evidence="3" type="ORF">CDEB00056_LOCUS2175</name>
</gene>
<dbReference type="Gene3D" id="1.10.238.10">
    <property type="entry name" value="EF-hand"/>
    <property type="match status" value="1"/>
</dbReference>
<feature type="chain" id="PRO_5030504504" description="Calmodulin" evidence="2">
    <location>
        <begin position="24"/>
        <end position="141"/>
    </location>
</feature>
<keyword evidence="2" id="KW-0732">Signal</keyword>
<dbReference type="AlphaFoldDB" id="A0A7S3PVZ0"/>
<name>A0A7S3PVZ0_9STRA</name>
<sequence>MMSLRSILLFVAILALSQQSVFAKKCKGKECKASEDPSTAEDPSCPSRPHIIRCAGKYLDTNKNKLLERKELETAIDTLPWYGRGVLKIIGSVDKIMAKCDADGDDAIGMLTDMPKTEDSCLATCIKRKVFKAAFFPECVE</sequence>
<dbReference type="InterPro" id="IPR018247">
    <property type="entry name" value="EF_Hand_1_Ca_BS"/>
</dbReference>
<evidence type="ECO:0008006" key="4">
    <source>
        <dbReference type="Google" id="ProtNLM"/>
    </source>
</evidence>
<protein>
    <recommendedName>
        <fullName evidence="4">Calmodulin</fullName>
    </recommendedName>
</protein>